<dbReference type="AlphaFoldDB" id="A0A7G9W4N3"/>
<dbReference type="InterPro" id="IPR017871">
    <property type="entry name" value="ABC_transporter-like_CS"/>
</dbReference>
<dbReference type="KEGG" id="acae:HYG86_02110"/>
<dbReference type="SUPFAM" id="SSF52540">
    <property type="entry name" value="P-loop containing nucleoside triphosphate hydrolases"/>
    <property type="match status" value="1"/>
</dbReference>
<keyword evidence="8" id="KW-0472">Membrane</keyword>
<dbReference type="InterPro" id="IPR050095">
    <property type="entry name" value="ECF_ABC_transporter_ATP-bd"/>
</dbReference>
<dbReference type="PANTHER" id="PTHR43553">
    <property type="entry name" value="HEAVY METAL TRANSPORTER"/>
    <property type="match status" value="1"/>
</dbReference>
<dbReference type="CDD" id="cd03225">
    <property type="entry name" value="ABC_cobalt_CbiO_domain1"/>
    <property type="match status" value="1"/>
</dbReference>
<dbReference type="GO" id="GO:0042626">
    <property type="term" value="F:ATPase-coupled transmembrane transporter activity"/>
    <property type="evidence" value="ECO:0007669"/>
    <property type="project" value="TreeGrafter"/>
</dbReference>
<dbReference type="InterPro" id="IPR003593">
    <property type="entry name" value="AAA+_ATPase"/>
</dbReference>
<dbReference type="PROSITE" id="PS00211">
    <property type="entry name" value="ABC_TRANSPORTER_1"/>
    <property type="match status" value="1"/>
</dbReference>
<evidence type="ECO:0000256" key="3">
    <source>
        <dbReference type="ARBA" id="ARBA00022448"/>
    </source>
</evidence>
<dbReference type="GO" id="GO:0043190">
    <property type="term" value="C:ATP-binding cassette (ABC) transporter complex"/>
    <property type="evidence" value="ECO:0007669"/>
    <property type="project" value="TreeGrafter"/>
</dbReference>
<sequence length="283" mass="31610">MEHIVKAKDVTFIYPDKTKVQLMGEFVAEKGKRTVVLGCNGSGKTTLFKGIIGLMKSIEGELSVFDINPYKKFHTFREKVGVVFQNSDEQIIAPTVFDDIALTLRNNKLPEKEIKERVQWILSELNLEGLANKVPHYLSGGEKKKVAIAGALVTNPEILLLDEPFNGLDPKSTKSIIDLINHFNSHHGTSLIITTHAMELVSSISDITYVFNKGEVAGKARGAEIFKNQKLLTDASLIQPQLYQMFKELINMGFPIEYPESPLDGANKILEAHNNILNYKKVN</sequence>
<evidence type="ECO:0000256" key="1">
    <source>
        <dbReference type="ARBA" id="ARBA00004202"/>
    </source>
</evidence>
<evidence type="ECO:0000259" key="9">
    <source>
        <dbReference type="PROSITE" id="PS50893"/>
    </source>
</evidence>
<dbReference type="Pfam" id="PF00005">
    <property type="entry name" value="ABC_tran"/>
    <property type="match status" value="1"/>
</dbReference>
<protein>
    <submittedName>
        <fullName evidence="10">Energy-coupling factor ABC transporter ATP-binding protein</fullName>
    </submittedName>
</protein>
<evidence type="ECO:0000313" key="10">
    <source>
        <dbReference type="EMBL" id="QNO13645.1"/>
    </source>
</evidence>
<evidence type="ECO:0000256" key="6">
    <source>
        <dbReference type="ARBA" id="ARBA00022840"/>
    </source>
</evidence>
<dbReference type="GO" id="GO:0005524">
    <property type="term" value="F:ATP binding"/>
    <property type="evidence" value="ECO:0007669"/>
    <property type="project" value="UniProtKB-KW"/>
</dbReference>
<evidence type="ECO:0000256" key="2">
    <source>
        <dbReference type="ARBA" id="ARBA00005417"/>
    </source>
</evidence>
<name>A0A7G9W4N3_ALKCA</name>
<keyword evidence="11" id="KW-1185">Reference proteome</keyword>
<keyword evidence="4" id="KW-1003">Cell membrane</keyword>
<evidence type="ECO:0000256" key="5">
    <source>
        <dbReference type="ARBA" id="ARBA00022741"/>
    </source>
</evidence>
<comment type="similarity">
    <text evidence="2">Belongs to the ABC transporter superfamily.</text>
</comment>
<gene>
    <name evidence="10" type="ORF">HYG86_02110</name>
</gene>
<dbReference type="InterPro" id="IPR003439">
    <property type="entry name" value="ABC_transporter-like_ATP-bd"/>
</dbReference>
<dbReference type="FunFam" id="3.40.50.300:FF:000224">
    <property type="entry name" value="Energy-coupling factor transporter ATP-binding protein EcfA"/>
    <property type="match status" value="1"/>
</dbReference>
<dbReference type="Gene3D" id="3.40.50.300">
    <property type="entry name" value="P-loop containing nucleotide triphosphate hydrolases"/>
    <property type="match status" value="1"/>
</dbReference>
<dbReference type="PROSITE" id="PS50893">
    <property type="entry name" value="ABC_TRANSPORTER_2"/>
    <property type="match status" value="1"/>
</dbReference>
<keyword evidence="5" id="KW-0547">Nucleotide-binding</keyword>
<accession>A0A7G9W4N3</accession>
<evidence type="ECO:0000256" key="4">
    <source>
        <dbReference type="ARBA" id="ARBA00022475"/>
    </source>
</evidence>
<dbReference type="Proteomes" id="UP000516160">
    <property type="component" value="Chromosome"/>
</dbReference>
<dbReference type="EMBL" id="CP058559">
    <property type="protein sequence ID" value="QNO13645.1"/>
    <property type="molecule type" value="Genomic_DNA"/>
</dbReference>
<feature type="domain" description="ABC transporter" evidence="9">
    <location>
        <begin position="5"/>
        <end position="238"/>
    </location>
</feature>
<dbReference type="GO" id="GO:0016887">
    <property type="term" value="F:ATP hydrolysis activity"/>
    <property type="evidence" value="ECO:0007669"/>
    <property type="project" value="InterPro"/>
</dbReference>
<evidence type="ECO:0000256" key="8">
    <source>
        <dbReference type="ARBA" id="ARBA00023136"/>
    </source>
</evidence>
<evidence type="ECO:0000313" key="11">
    <source>
        <dbReference type="Proteomes" id="UP000516160"/>
    </source>
</evidence>
<dbReference type="InterPro" id="IPR015856">
    <property type="entry name" value="ABC_transpr_CbiO/EcfA_su"/>
</dbReference>
<reference evidence="10 11" key="1">
    <citation type="submission" date="2020-07" db="EMBL/GenBank/DDBJ databases">
        <title>Alkalicella. sp. LB2 genome.</title>
        <authorList>
            <person name="Postec A."/>
            <person name="Quemeneur M."/>
        </authorList>
    </citation>
    <scope>NUCLEOTIDE SEQUENCE [LARGE SCALE GENOMIC DNA]</scope>
    <source>
        <strain evidence="10 11">LB2</strain>
    </source>
</reference>
<proteinExistence type="inferred from homology"/>
<keyword evidence="7" id="KW-1278">Translocase</keyword>
<comment type="subcellular location">
    <subcellularLocation>
        <location evidence="1">Cell membrane</location>
        <topology evidence="1">Peripheral membrane protein</topology>
    </subcellularLocation>
</comment>
<dbReference type="InterPro" id="IPR027417">
    <property type="entry name" value="P-loop_NTPase"/>
</dbReference>
<dbReference type="SMART" id="SM00382">
    <property type="entry name" value="AAA"/>
    <property type="match status" value="1"/>
</dbReference>
<keyword evidence="6 10" id="KW-0067">ATP-binding</keyword>
<organism evidence="10 11">
    <name type="scientific">Alkalicella caledoniensis</name>
    <dbReference type="NCBI Taxonomy" id="2731377"/>
    <lineage>
        <taxon>Bacteria</taxon>
        <taxon>Bacillati</taxon>
        <taxon>Bacillota</taxon>
        <taxon>Clostridia</taxon>
        <taxon>Eubacteriales</taxon>
        <taxon>Proteinivoracaceae</taxon>
        <taxon>Alkalicella</taxon>
    </lineage>
</organism>
<dbReference type="RefSeq" id="WP_213167313.1">
    <property type="nucleotide sequence ID" value="NZ_CP058559.1"/>
</dbReference>
<evidence type="ECO:0000256" key="7">
    <source>
        <dbReference type="ARBA" id="ARBA00022967"/>
    </source>
</evidence>
<keyword evidence="3" id="KW-0813">Transport</keyword>